<dbReference type="OrthoDB" id="9913309at2"/>
<sequence>MRARRHYHSLTNAVSELVFALAAFACGLFDAPVWLTALAAVSMLAYWTGTRNSVLNRLRGATWATVMTLGFVVIIAIQVGAYWLGLVAGGII</sequence>
<gene>
    <name evidence="2" type="ORF">ATE48_06335</name>
</gene>
<reference evidence="2 3" key="1">
    <citation type="submission" date="2015-11" db="EMBL/GenBank/DDBJ databases">
        <title>Whole-Genome Sequence of Candidatus Oderbacter manganicum from the National Park Lower Oder Valley, Germany.</title>
        <authorList>
            <person name="Braun B."/>
            <person name="Liere K."/>
            <person name="Szewzyk U."/>
        </authorList>
    </citation>
    <scope>NUCLEOTIDE SEQUENCE [LARGE SCALE GENOMIC DNA]</scope>
    <source>
        <strain evidence="2 3">OTSz_A_272</strain>
    </source>
</reference>
<accession>A0A1B1AG71</accession>
<name>A0A1B1AG71_9PROT</name>
<protein>
    <submittedName>
        <fullName evidence="2">Uncharacterized protein</fullName>
    </submittedName>
</protein>
<dbReference type="Proteomes" id="UP000092498">
    <property type="component" value="Chromosome"/>
</dbReference>
<keyword evidence="1" id="KW-0472">Membrane</keyword>
<feature type="transmembrane region" description="Helical" evidence="1">
    <location>
        <begin position="7"/>
        <end position="25"/>
    </location>
</feature>
<feature type="transmembrane region" description="Helical" evidence="1">
    <location>
        <begin position="31"/>
        <end position="49"/>
    </location>
</feature>
<evidence type="ECO:0000313" key="3">
    <source>
        <dbReference type="Proteomes" id="UP000092498"/>
    </source>
</evidence>
<evidence type="ECO:0000256" key="1">
    <source>
        <dbReference type="SAM" id="Phobius"/>
    </source>
</evidence>
<keyword evidence="1" id="KW-1133">Transmembrane helix</keyword>
<dbReference type="KEGG" id="cbot:ATE48_06335"/>
<keyword evidence="3" id="KW-1185">Reference proteome</keyword>
<dbReference type="InParanoid" id="A0A1B1AG71"/>
<dbReference type="STRING" id="1759059.ATE48_06335"/>
<dbReference type="RefSeq" id="WP_066769067.1">
    <property type="nucleotide sequence ID" value="NZ_CP013244.1"/>
</dbReference>
<feature type="transmembrane region" description="Helical" evidence="1">
    <location>
        <begin position="61"/>
        <end position="84"/>
    </location>
</feature>
<proteinExistence type="predicted"/>
<dbReference type="AlphaFoldDB" id="A0A1B1AG71"/>
<dbReference type="EMBL" id="CP013244">
    <property type="protein sequence ID" value="ANP45559.1"/>
    <property type="molecule type" value="Genomic_DNA"/>
</dbReference>
<evidence type="ECO:0000313" key="2">
    <source>
        <dbReference type="EMBL" id="ANP45559.1"/>
    </source>
</evidence>
<organism evidence="2 3">
    <name type="scientific">Candidatus Viadribacter manganicus</name>
    <dbReference type="NCBI Taxonomy" id="1759059"/>
    <lineage>
        <taxon>Bacteria</taxon>
        <taxon>Pseudomonadati</taxon>
        <taxon>Pseudomonadota</taxon>
        <taxon>Alphaproteobacteria</taxon>
        <taxon>Hyphomonadales</taxon>
        <taxon>Hyphomonadaceae</taxon>
        <taxon>Candidatus Viadribacter</taxon>
    </lineage>
</organism>
<keyword evidence="1" id="KW-0812">Transmembrane</keyword>